<proteinExistence type="predicted"/>
<evidence type="ECO:0000313" key="2">
    <source>
        <dbReference type="Proteomes" id="UP000436138"/>
    </source>
</evidence>
<dbReference type="RefSeq" id="WP_158917941.1">
    <property type="nucleotide sequence ID" value="NZ_CP047020.1"/>
</dbReference>
<organism evidence="1 2">
    <name type="scientific">Streptomyces broussonetiae</name>
    <dbReference type="NCBI Taxonomy" id="2686304"/>
    <lineage>
        <taxon>Bacteria</taxon>
        <taxon>Bacillati</taxon>
        <taxon>Actinomycetota</taxon>
        <taxon>Actinomycetes</taxon>
        <taxon>Kitasatosporales</taxon>
        <taxon>Streptomycetaceae</taxon>
        <taxon>Streptomyces</taxon>
    </lineage>
</organism>
<protein>
    <submittedName>
        <fullName evidence="1">Uncharacterized protein</fullName>
    </submittedName>
</protein>
<name>A0A6I6MWS1_9ACTN</name>
<evidence type="ECO:0000313" key="1">
    <source>
        <dbReference type="EMBL" id="QHA02691.1"/>
    </source>
</evidence>
<dbReference type="EMBL" id="CP047020">
    <property type="protein sequence ID" value="QHA02691.1"/>
    <property type="molecule type" value="Genomic_DNA"/>
</dbReference>
<accession>A0A6I6MWS1</accession>
<keyword evidence="2" id="KW-1185">Reference proteome</keyword>
<dbReference type="AlphaFoldDB" id="A0A6I6MWS1"/>
<dbReference type="SUPFAM" id="SSF53822">
    <property type="entry name" value="Periplasmic binding protein-like I"/>
    <property type="match status" value="1"/>
</dbReference>
<gene>
    <name evidence="1" type="ORF">GQF42_04790</name>
</gene>
<reference evidence="1 2" key="1">
    <citation type="submission" date="2019-12" db="EMBL/GenBank/DDBJ databases">
        <title>Streptomyces sp. strain T44 isolated from rhizosphere soil of Broussonetia papyrifera.</title>
        <authorList>
            <person name="Mo P."/>
        </authorList>
    </citation>
    <scope>NUCLEOTIDE SEQUENCE [LARGE SCALE GENOMIC DNA]</scope>
    <source>
        <strain evidence="1 2">T44</strain>
    </source>
</reference>
<dbReference type="InterPro" id="IPR028082">
    <property type="entry name" value="Peripla_BP_I"/>
</dbReference>
<dbReference type="Gene3D" id="3.40.50.2300">
    <property type="match status" value="1"/>
</dbReference>
<dbReference type="Proteomes" id="UP000436138">
    <property type="component" value="Chromosome"/>
</dbReference>
<dbReference type="KEGG" id="sbro:GQF42_04790"/>
<sequence>MTADSTTGARAGARSTCRLTALFASDDRTALGALRAVQETGPVSHDGIDDIPEAAHVLPR</sequence>